<gene>
    <name evidence="1" type="ORF">HD596_009069</name>
</gene>
<protein>
    <submittedName>
        <fullName evidence="1">Hydroxypyruvate isomerase</fullName>
    </submittedName>
</protein>
<keyword evidence="2" id="KW-1185">Reference proteome</keyword>
<dbReference type="Proteomes" id="UP000579153">
    <property type="component" value="Unassembled WGS sequence"/>
</dbReference>
<reference evidence="1 2" key="1">
    <citation type="submission" date="2020-08" db="EMBL/GenBank/DDBJ databases">
        <title>Sequencing the genomes of 1000 actinobacteria strains.</title>
        <authorList>
            <person name="Klenk H.-P."/>
        </authorList>
    </citation>
    <scope>NUCLEOTIDE SEQUENCE [LARGE SCALE GENOMIC DNA]</scope>
    <source>
        <strain evidence="1 2">DSM 45507</strain>
    </source>
</reference>
<keyword evidence="1" id="KW-0670">Pyruvate</keyword>
<accession>A0A7W9GEE4</accession>
<dbReference type="InterPro" id="IPR036237">
    <property type="entry name" value="Xyl_isomerase-like_sf"/>
</dbReference>
<dbReference type="EMBL" id="JACHMB010000001">
    <property type="protein sequence ID" value="MBB5782313.1"/>
    <property type="molecule type" value="Genomic_DNA"/>
</dbReference>
<keyword evidence="1" id="KW-0413">Isomerase</keyword>
<organism evidence="1 2">
    <name type="scientific">Nonomuraea jabiensis</name>
    <dbReference type="NCBI Taxonomy" id="882448"/>
    <lineage>
        <taxon>Bacteria</taxon>
        <taxon>Bacillati</taxon>
        <taxon>Actinomycetota</taxon>
        <taxon>Actinomycetes</taxon>
        <taxon>Streptosporangiales</taxon>
        <taxon>Streptosporangiaceae</taxon>
        <taxon>Nonomuraea</taxon>
    </lineage>
</organism>
<dbReference type="SUPFAM" id="SSF51658">
    <property type="entry name" value="Xylose isomerase-like"/>
    <property type="match status" value="1"/>
</dbReference>
<dbReference type="Gene3D" id="3.20.20.150">
    <property type="entry name" value="Divalent-metal-dependent TIM barrel enzymes"/>
    <property type="match status" value="1"/>
</dbReference>
<evidence type="ECO:0000313" key="2">
    <source>
        <dbReference type="Proteomes" id="UP000579153"/>
    </source>
</evidence>
<name>A0A7W9GEE4_9ACTN</name>
<dbReference type="AlphaFoldDB" id="A0A7W9GEE4"/>
<comment type="caution">
    <text evidence="1">The sequence shown here is derived from an EMBL/GenBank/DDBJ whole genome shotgun (WGS) entry which is preliminary data.</text>
</comment>
<dbReference type="GO" id="GO:0016853">
    <property type="term" value="F:isomerase activity"/>
    <property type="evidence" value="ECO:0007669"/>
    <property type="project" value="UniProtKB-KW"/>
</dbReference>
<evidence type="ECO:0000313" key="1">
    <source>
        <dbReference type="EMBL" id="MBB5782313.1"/>
    </source>
</evidence>
<sequence>MDVVAAAEPSSGMVGHVQLADAPGTGALPIAEAVDILIGHGYAGPIGCEYVPGGRTADTLGWVDQ</sequence>
<proteinExistence type="predicted"/>